<evidence type="ECO:0000256" key="3">
    <source>
        <dbReference type="ARBA" id="ARBA00022722"/>
    </source>
</evidence>
<gene>
    <name evidence="10" type="primary">recJ</name>
    <name evidence="10" type="ORF">K5V21_12080</name>
</gene>
<dbReference type="Pfam" id="PF01368">
    <property type="entry name" value="DHH"/>
    <property type="match status" value="1"/>
</dbReference>
<dbReference type="InterPro" id="IPR051673">
    <property type="entry name" value="SSDNA_exonuclease_RecJ"/>
</dbReference>
<dbReference type="InterPro" id="IPR038763">
    <property type="entry name" value="DHH_sf"/>
</dbReference>
<dbReference type="Pfam" id="PF02272">
    <property type="entry name" value="DHHA1"/>
    <property type="match status" value="1"/>
</dbReference>
<keyword evidence="5 10" id="KW-0269">Exonuclease</keyword>
<dbReference type="InterPro" id="IPR004610">
    <property type="entry name" value="RecJ"/>
</dbReference>
<dbReference type="Gene3D" id="3.90.1640.30">
    <property type="match status" value="1"/>
</dbReference>
<reference evidence="10 11" key="1">
    <citation type="journal article" date="2021" name="Cell Host Microbe">
        <title>in vivo commensal control of Clostridioides difficile virulence.</title>
        <authorList>
            <person name="Girinathan B.P."/>
            <person name="Dibenedetto N."/>
            <person name="Worley J.N."/>
            <person name="Peltier J."/>
            <person name="Arrieta-Ortiz M.L."/>
            <person name="Rupa Christinal Immanuel S."/>
            <person name="Lavin R."/>
            <person name="Delaney M.L."/>
            <person name="Cummins C."/>
            <person name="Hoffmann M."/>
            <person name="Luo Y."/>
            <person name="Gonzalez-Escalona N."/>
            <person name="Allard M."/>
            <person name="Onderdonk A.B."/>
            <person name="Gerber G.K."/>
            <person name="Sonenshein A.L."/>
            <person name="Baliga N."/>
            <person name="Dupuy B."/>
            <person name="Bry L."/>
        </authorList>
    </citation>
    <scope>NUCLEOTIDE SEQUENCE [LARGE SCALE GENOMIC DNA]</scope>
    <source>
        <strain evidence="10 11">DSM 599</strain>
    </source>
</reference>
<accession>A0ABS7KZZ4</accession>
<dbReference type="Gene3D" id="3.10.310.30">
    <property type="match status" value="1"/>
</dbReference>
<proteinExistence type="inferred from homology"/>
<evidence type="ECO:0000259" key="9">
    <source>
        <dbReference type="Pfam" id="PF17768"/>
    </source>
</evidence>
<dbReference type="NCBIfam" id="TIGR00644">
    <property type="entry name" value="recJ"/>
    <property type="match status" value="1"/>
</dbReference>
<evidence type="ECO:0000313" key="10">
    <source>
        <dbReference type="EMBL" id="MBY0756183.1"/>
    </source>
</evidence>
<dbReference type="InterPro" id="IPR003156">
    <property type="entry name" value="DHHA1_dom"/>
</dbReference>
<comment type="caution">
    <text evidence="10">The sequence shown here is derived from an EMBL/GenBank/DDBJ whole genome shotgun (WGS) entry which is preliminary data.</text>
</comment>
<dbReference type="RefSeq" id="WP_221861455.1">
    <property type="nucleotide sequence ID" value="NZ_JAIKTU010000009.1"/>
</dbReference>
<dbReference type="PANTHER" id="PTHR30255">
    <property type="entry name" value="SINGLE-STRANDED-DNA-SPECIFIC EXONUCLEASE RECJ"/>
    <property type="match status" value="1"/>
</dbReference>
<dbReference type="InterPro" id="IPR001667">
    <property type="entry name" value="DDH_dom"/>
</dbReference>
<evidence type="ECO:0000256" key="2">
    <source>
        <dbReference type="ARBA" id="ARBA00019841"/>
    </source>
</evidence>
<feature type="domain" description="DHHA1" evidence="8">
    <location>
        <begin position="355"/>
        <end position="448"/>
    </location>
</feature>
<dbReference type="Proteomes" id="UP001299068">
    <property type="component" value="Unassembled WGS sequence"/>
</dbReference>
<dbReference type="PANTHER" id="PTHR30255:SF2">
    <property type="entry name" value="SINGLE-STRANDED-DNA-SPECIFIC EXONUCLEASE RECJ"/>
    <property type="match status" value="1"/>
</dbReference>
<evidence type="ECO:0000259" key="7">
    <source>
        <dbReference type="Pfam" id="PF01368"/>
    </source>
</evidence>
<keyword evidence="4" id="KW-0378">Hydrolase</keyword>
<evidence type="ECO:0000256" key="1">
    <source>
        <dbReference type="ARBA" id="ARBA00005915"/>
    </source>
</evidence>
<organism evidence="10 11">
    <name type="scientific">Clostridium sardiniense</name>
    <name type="common">Clostridium absonum</name>
    <dbReference type="NCBI Taxonomy" id="29369"/>
    <lineage>
        <taxon>Bacteria</taxon>
        <taxon>Bacillati</taxon>
        <taxon>Bacillota</taxon>
        <taxon>Clostridia</taxon>
        <taxon>Eubacteriales</taxon>
        <taxon>Clostridiaceae</taxon>
        <taxon>Clostridium</taxon>
    </lineage>
</organism>
<evidence type="ECO:0000256" key="6">
    <source>
        <dbReference type="SAM" id="Coils"/>
    </source>
</evidence>
<evidence type="ECO:0000313" key="11">
    <source>
        <dbReference type="Proteomes" id="UP001299068"/>
    </source>
</evidence>
<sequence length="588" mass="67127">MKEKWLVRNKREEFQSLSKDMSENSLILRLLANRGISRKKSASLFLNGTVEDMYDSFLLKDLDKGVAIIKDAIEKGKKIVIYGDYDCDGVCSTAILYKGLKRLNANFEYHIPNRESEGYGMNSERIKILKDEGAEVLLTCDNGISAFNEVEYAKKIGLSVVITDHHDIPFVEEGGKKIKMMPKGDAVINPKREDCKYPFKNLCGAGVAFKFIQGLYRELNVDIEESFQLLEYAAIATVCDVVDLLDENRIIVKKGLELINNTSKKGLKELIKVKKLNGKEISEYHFGFVIGPCINATGRLEIADISVELLITEDDEKAKELAIKLNDLNEKRQELTMESTEKVIEKVENTLRDDEKVILVYEESIHESIAGIVAGRIREKYNLPAIVMTKGSEMPKGSGRSIEEYNMFEELSKCKEFIYKFGGHPMAAGLSVEEEKIPMLRKALNEKCTLTEEDIIRKVIIDAPLPLEYIDFDLVNKLNGMRPFGKGNGSPMLAVKDVLVNRIIFMGKEKNFLRFKIKMNNGKIIDGVNFNKYDYFKELFEEKYGEDEFLRLQDTGYCNFKMDILYYPEINEFNGKQNIQLSLKSFRL</sequence>
<dbReference type="EMBL" id="JAIKTU010000009">
    <property type="protein sequence ID" value="MBY0756183.1"/>
    <property type="molecule type" value="Genomic_DNA"/>
</dbReference>
<feature type="coiled-coil region" evidence="6">
    <location>
        <begin position="311"/>
        <end position="357"/>
    </location>
</feature>
<keyword evidence="6" id="KW-0175">Coiled coil</keyword>
<protein>
    <recommendedName>
        <fullName evidence="2">Single-stranded-DNA-specific exonuclease RecJ</fullName>
    </recommendedName>
</protein>
<evidence type="ECO:0000256" key="4">
    <source>
        <dbReference type="ARBA" id="ARBA00022801"/>
    </source>
</evidence>
<keyword evidence="3" id="KW-0540">Nuclease</keyword>
<dbReference type="GO" id="GO:0004527">
    <property type="term" value="F:exonuclease activity"/>
    <property type="evidence" value="ECO:0007669"/>
    <property type="project" value="UniProtKB-KW"/>
</dbReference>
<dbReference type="InterPro" id="IPR041122">
    <property type="entry name" value="RecJ_OB"/>
</dbReference>
<name>A0ABS7KZZ4_CLOSR</name>
<feature type="domain" description="RecJ OB" evidence="9">
    <location>
        <begin position="461"/>
        <end position="584"/>
    </location>
</feature>
<dbReference type="Pfam" id="PF17768">
    <property type="entry name" value="RecJ_OB"/>
    <property type="match status" value="1"/>
</dbReference>
<evidence type="ECO:0000256" key="5">
    <source>
        <dbReference type="ARBA" id="ARBA00022839"/>
    </source>
</evidence>
<keyword evidence="11" id="KW-1185">Reference proteome</keyword>
<comment type="similarity">
    <text evidence="1">Belongs to the RecJ family.</text>
</comment>
<dbReference type="SUPFAM" id="SSF64182">
    <property type="entry name" value="DHH phosphoesterases"/>
    <property type="match status" value="1"/>
</dbReference>
<feature type="domain" description="DDH" evidence="7">
    <location>
        <begin position="78"/>
        <end position="235"/>
    </location>
</feature>
<evidence type="ECO:0000259" key="8">
    <source>
        <dbReference type="Pfam" id="PF02272"/>
    </source>
</evidence>